<dbReference type="InterPro" id="IPR006531">
    <property type="entry name" value="Gp5/Vgr_OB"/>
</dbReference>
<feature type="domain" description="Gp5/Type VI secretion system Vgr protein OB-fold" evidence="3">
    <location>
        <begin position="432"/>
        <end position="497"/>
    </location>
</feature>
<dbReference type="InterPro" id="IPR006533">
    <property type="entry name" value="T6SS_Vgr_RhsGE"/>
</dbReference>
<dbReference type="NCBIfam" id="TIGR01646">
    <property type="entry name" value="vgr_GE"/>
    <property type="match status" value="1"/>
</dbReference>
<comment type="caution">
    <text evidence="6">The sequence shown here is derived from an EMBL/GenBank/DDBJ whole genome shotgun (WGS) entry which is preliminary data.</text>
</comment>
<feature type="region of interest" description="Disordered" evidence="2">
    <location>
        <begin position="883"/>
        <end position="916"/>
    </location>
</feature>
<evidence type="ECO:0000259" key="5">
    <source>
        <dbReference type="Pfam" id="PF13296"/>
    </source>
</evidence>
<evidence type="ECO:0000256" key="1">
    <source>
        <dbReference type="ARBA" id="ARBA00005558"/>
    </source>
</evidence>
<dbReference type="InterPro" id="IPR018769">
    <property type="entry name" value="VgrG2_DUF2345"/>
</dbReference>
<comment type="similarity">
    <text evidence="1">Belongs to the VgrG protein family.</text>
</comment>
<dbReference type="AlphaFoldDB" id="A0A2N7W9X6"/>
<dbReference type="Gene3D" id="4.10.220.110">
    <property type="match status" value="1"/>
</dbReference>
<dbReference type="SUPFAM" id="SSF69255">
    <property type="entry name" value="gp5 N-terminal domain-like"/>
    <property type="match status" value="1"/>
</dbReference>
<dbReference type="NCBIfam" id="TIGR03361">
    <property type="entry name" value="VI_Rhs_Vgr"/>
    <property type="match status" value="1"/>
</dbReference>
<dbReference type="RefSeq" id="WP_102609293.1">
    <property type="nucleotide sequence ID" value="NZ_CADIKD010000008.1"/>
</dbReference>
<reference evidence="6 7" key="1">
    <citation type="submission" date="2018-01" db="EMBL/GenBank/DDBJ databases">
        <title>Whole genome analyses suggest that Burkholderia sensu lato contains two further novel genera in the rhizoxinica-symbiotica group Mycetohabitans gen. nov., and Trinickia gen. nov.: implications for the evolution of diazotrophy and nodulation in the Burkholderiaceae.</title>
        <authorList>
            <person name="Estrada-de los Santos P."/>
            <person name="Palmer M."/>
            <person name="Chavez-Ramirez B."/>
            <person name="Beukes C."/>
            <person name="Steenkamp E.T."/>
            <person name="Hirsch A.M."/>
            <person name="Manyaka P."/>
            <person name="Maluk M."/>
            <person name="Lafos M."/>
            <person name="Crook M."/>
            <person name="Gross E."/>
            <person name="Simon M.F."/>
            <person name="Bueno dos Reis Junior F."/>
            <person name="Poole P.S."/>
            <person name="Venter S.N."/>
            <person name="James E.K."/>
        </authorList>
    </citation>
    <scope>NUCLEOTIDE SEQUENCE [LARGE SCALE GENOMIC DNA]</scope>
    <source>
        <strain evidence="6 7">GP25-8</strain>
    </source>
</reference>
<dbReference type="Gene3D" id="3.55.50.10">
    <property type="entry name" value="Baseplate protein-like domains"/>
    <property type="match status" value="1"/>
</dbReference>
<dbReference type="Gene3D" id="2.30.110.50">
    <property type="match status" value="1"/>
</dbReference>
<name>A0A2N7W9X6_9BURK</name>
<evidence type="ECO:0000259" key="3">
    <source>
        <dbReference type="Pfam" id="PF04717"/>
    </source>
</evidence>
<dbReference type="InterPro" id="IPR028244">
    <property type="entry name" value="T6SS_Rhs_Vgr_dom"/>
</dbReference>
<feature type="domain" description="Putative type VI secretion system Rhs element associated Vgr" evidence="5">
    <location>
        <begin position="520"/>
        <end position="625"/>
    </location>
</feature>
<dbReference type="Pfam" id="PF05954">
    <property type="entry name" value="Phage_GPD"/>
    <property type="match status" value="1"/>
</dbReference>
<keyword evidence="7" id="KW-1185">Reference proteome</keyword>
<dbReference type="InterPro" id="IPR037026">
    <property type="entry name" value="Vgr_OB-fold_dom_sf"/>
</dbReference>
<organism evidence="6 7">
    <name type="scientific">Trinickia soli</name>
    <dbReference type="NCBI Taxonomy" id="380675"/>
    <lineage>
        <taxon>Bacteria</taxon>
        <taxon>Pseudomonadati</taxon>
        <taxon>Pseudomonadota</taxon>
        <taxon>Betaproteobacteria</taxon>
        <taxon>Burkholderiales</taxon>
        <taxon>Burkholderiaceae</taxon>
        <taxon>Trinickia</taxon>
    </lineage>
</organism>
<dbReference type="Pfam" id="PF10106">
    <property type="entry name" value="DUF2345"/>
    <property type="match status" value="1"/>
</dbReference>
<evidence type="ECO:0000259" key="4">
    <source>
        <dbReference type="Pfam" id="PF10106"/>
    </source>
</evidence>
<dbReference type="Gene3D" id="2.40.50.230">
    <property type="entry name" value="Gp5 N-terminal domain"/>
    <property type="match status" value="1"/>
</dbReference>
<dbReference type="SUPFAM" id="SSF69279">
    <property type="entry name" value="Phage tail proteins"/>
    <property type="match status" value="2"/>
</dbReference>
<dbReference type="Proteomes" id="UP000235347">
    <property type="component" value="Unassembled WGS sequence"/>
</dbReference>
<accession>A0A2N7W9X6</accession>
<evidence type="ECO:0000313" key="6">
    <source>
        <dbReference type="EMBL" id="PMS26197.1"/>
    </source>
</evidence>
<gene>
    <name evidence="6" type="ORF">C0Z19_08200</name>
</gene>
<dbReference type="InterPro" id="IPR017847">
    <property type="entry name" value="T6SS_RhsGE_Vgr_subset"/>
</dbReference>
<dbReference type="Pfam" id="PF04717">
    <property type="entry name" value="Phage_base_V"/>
    <property type="match status" value="1"/>
</dbReference>
<proteinExistence type="inferred from homology"/>
<evidence type="ECO:0000256" key="2">
    <source>
        <dbReference type="SAM" id="MobiDB-lite"/>
    </source>
</evidence>
<protein>
    <submittedName>
        <fullName evidence="6">Type VI secretion system tip protein VgrG</fullName>
    </submittedName>
</protein>
<feature type="compositionally biased region" description="Low complexity" evidence="2">
    <location>
        <begin position="905"/>
        <end position="916"/>
    </location>
</feature>
<evidence type="ECO:0000313" key="7">
    <source>
        <dbReference type="Proteomes" id="UP000235347"/>
    </source>
</evidence>
<feature type="domain" description="DUF2345" evidence="4">
    <location>
        <begin position="666"/>
        <end position="815"/>
    </location>
</feature>
<sequence>MTSNTLLNALYDGAAGRNRLIKLDTPLGADWLAPLQVKGNARLGRDYEFIVDAASIHGNEIKLDALIGQAVTLWLQKADGGYLPYHGYVHAFSRLGADGPLTYYQLRFSSWMYFLRLRRDMRDWQEQTGEQIISDVFDQHPQAQGAYRFDLRQPMPQYSNRVQWEFDWNFVHRSLEEAGVFGRFEQAQDGKSHTLVLTDDAYLMPQLEAKTVGFRRTGLREEVDGLTQWKEQQQIQSATLTTRTFDYKRPDLPKAVTSAIDKREAIPAQGEVYDYTGAYTWGVRDHGDHQASVRTEAWQSQAKRYHGIGSLRTASPGYWFTLTGHPVHDREAEQDREFAIIGTTWTIRNNLPGMDGVADFPESLQSEVNHAATAGIGGATVKHPDGSEGFFQVEIEAQRRRTPFRSPLEHLKPVMQLQTGIIAGPNDEEIYTDALNRVKVWFPWNRRNEGDEGASVWVRAAFPDAGSDRGGHYPLRKGDEVIVGFMQGDCDRPVILSRMHGGATPPVWHTNGLLSGYRSKEYGGSGFNQLVMDDATGQNRIHLYSTSADSHLHLGYLVDHTNNTRGAYLGSGFDLKSNAYGAIRAGQGLYVSTYGKASGSQPLDVSDSQRQLINAESIVESLSQASEQHQAESLKDGYDAMRAYTDATQRAVAGSASGDGRTAGGGTGSANGFDQPVMLFGSPAGIGLSTQQSVHVAATDHVNFASGQSLHIAAGKSLLASVGEKLSLFVQNAGMKLFAAKGKIEVQSQSDNIELSAQKGVKIVSSTDSIEIAADQGILLTSGGAYIKIAGGNIEIHGPGTVDVKGAQRLFNGPASMGYPLPSSRPDAPGQLELVHKYANEAAVKGGAFSVLDASGALLNKGALDAAGHTIVSGLPSGVVQVRFGDDPRKQDQTASKFKTPKWPAAEQANSGDAAASADSDAAAGIADSLGGLMPSANGAAAAASGAGSASPAFGGASSLVGTAMSQGSSFAEQAMAKVLPTGAQSVLSHAGQVGAAVPAIGHLLQGGLGGLGGLSMPKLG</sequence>
<dbReference type="Pfam" id="PF13296">
    <property type="entry name" value="T6SS_Vgr"/>
    <property type="match status" value="1"/>
</dbReference>
<dbReference type="EMBL" id="PNYB01000005">
    <property type="protein sequence ID" value="PMS26197.1"/>
    <property type="molecule type" value="Genomic_DNA"/>
</dbReference>